<feature type="transmembrane region" description="Helical" evidence="14">
    <location>
        <begin position="693"/>
        <end position="716"/>
    </location>
</feature>
<feature type="domain" description="Cadherin" evidence="15">
    <location>
        <begin position="580"/>
        <end position="679"/>
    </location>
</feature>
<dbReference type="CDD" id="cd11304">
    <property type="entry name" value="Cadherin_repeat"/>
    <property type="match status" value="6"/>
</dbReference>
<dbReference type="InterPro" id="IPR013164">
    <property type="entry name" value="Cadherin_N"/>
</dbReference>
<feature type="region of interest" description="Disordered" evidence="13">
    <location>
        <begin position="831"/>
        <end position="936"/>
    </location>
</feature>
<dbReference type="Pfam" id="PF15974">
    <property type="entry name" value="Cadherin_tail"/>
    <property type="match status" value="1"/>
</dbReference>
<dbReference type="InterPro" id="IPR020894">
    <property type="entry name" value="Cadherin_CS"/>
</dbReference>
<evidence type="ECO:0000256" key="13">
    <source>
        <dbReference type="SAM" id="MobiDB-lite"/>
    </source>
</evidence>
<evidence type="ECO:0000259" key="15">
    <source>
        <dbReference type="PROSITE" id="PS50268"/>
    </source>
</evidence>
<dbReference type="Proteomes" id="UP000515129">
    <property type="component" value="Chromosome 50"/>
</dbReference>
<evidence type="ECO:0000256" key="7">
    <source>
        <dbReference type="ARBA" id="ARBA00022837"/>
    </source>
</evidence>
<evidence type="ECO:0000256" key="8">
    <source>
        <dbReference type="ARBA" id="ARBA00022889"/>
    </source>
</evidence>
<dbReference type="InterPro" id="IPR031904">
    <property type="entry name" value="Cadherin_CBD"/>
</dbReference>
<dbReference type="FunFam" id="2.60.40.60:FF:000129">
    <property type="entry name" value="protocadherin alpha-C2 isoform X1"/>
    <property type="match status" value="1"/>
</dbReference>
<keyword evidence="16" id="KW-1185">Reference proteome</keyword>
<dbReference type="SUPFAM" id="SSF49313">
    <property type="entry name" value="Cadherin-like"/>
    <property type="match status" value="6"/>
</dbReference>
<evidence type="ECO:0000256" key="1">
    <source>
        <dbReference type="ARBA" id="ARBA00003436"/>
    </source>
</evidence>
<evidence type="ECO:0000256" key="6">
    <source>
        <dbReference type="ARBA" id="ARBA00022737"/>
    </source>
</evidence>
<feature type="compositionally biased region" description="Basic residues" evidence="13">
    <location>
        <begin position="914"/>
        <end position="923"/>
    </location>
</feature>
<dbReference type="Pfam" id="PF16492">
    <property type="entry name" value="Cadherin_C_2"/>
    <property type="match status" value="1"/>
</dbReference>
<keyword evidence="10 14" id="KW-0472">Membrane</keyword>
<feature type="compositionally biased region" description="Basic and acidic residues" evidence="13">
    <location>
        <begin position="924"/>
        <end position="936"/>
    </location>
</feature>
<dbReference type="Pfam" id="PF00028">
    <property type="entry name" value="Cadherin"/>
    <property type="match status" value="5"/>
</dbReference>
<protein>
    <submittedName>
        <fullName evidence="17">Protocadherin alpha-3-like isoform X9</fullName>
    </submittedName>
</protein>
<comment type="function">
    <text evidence="1">Potential calcium-dependent cell-adhesion protein. May be involved in the establishment and maintenance of specific neuronal connections in the brain.</text>
</comment>
<dbReference type="FunFam" id="2.60.40.60:FF:000004">
    <property type="entry name" value="Protocadherin 1 gamma 2"/>
    <property type="match status" value="1"/>
</dbReference>
<dbReference type="GO" id="GO:0009653">
    <property type="term" value="P:anatomical structure morphogenesis"/>
    <property type="evidence" value="ECO:0007669"/>
    <property type="project" value="UniProtKB-ARBA"/>
</dbReference>
<accession>A0A6P6MG52</accession>
<feature type="domain" description="Cadherin" evidence="15">
    <location>
        <begin position="243"/>
        <end position="349"/>
    </location>
</feature>
<organism evidence="16 17">
    <name type="scientific">Carassius auratus</name>
    <name type="common">Goldfish</name>
    <dbReference type="NCBI Taxonomy" id="7957"/>
    <lineage>
        <taxon>Eukaryota</taxon>
        <taxon>Metazoa</taxon>
        <taxon>Chordata</taxon>
        <taxon>Craniata</taxon>
        <taxon>Vertebrata</taxon>
        <taxon>Euteleostomi</taxon>
        <taxon>Actinopterygii</taxon>
        <taxon>Neopterygii</taxon>
        <taxon>Teleostei</taxon>
        <taxon>Ostariophysi</taxon>
        <taxon>Cypriniformes</taxon>
        <taxon>Cyprinidae</taxon>
        <taxon>Cyprininae</taxon>
        <taxon>Carassius</taxon>
    </lineage>
</organism>
<keyword evidence="8" id="KW-0130">Cell adhesion</keyword>
<feature type="transmembrane region" description="Helical" evidence="14">
    <location>
        <begin position="12"/>
        <end position="29"/>
    </location>
</feature>
<reference evidence="17" key="1">
    <citation type="submission" date="2025-08" db="UniProtKB">
        <authorList>
            <consortium name="RefSeq"/>
        </authorList>
    </citation>
    <scope>IDENTIFICATION</scope>
    <source>
        <strain evidence="17">Wakin</strain>
        <tissue evidence="17">Muscle</tissue>
    </source>
</reference>
<evidence type="ECO:0000256" key="5">
    <source>
        <dbReference type="ARBA" id="ARBA00022729"/>
    </source>
</evidence>
<feature type="compositionally biased region" description="Basic and acidic residues" evidence="13">
    <location>
        <begin position="895"/>
        <end position="913"/>
    </location>
</feature>
<feature type="domain" description="Cadherin" evidence="15">
    <location>
        <begin position="65"/>
        <end position="134"/>
    </location>
</feature>
<dbReference type="InterPro" id="IPR002126">
    <property type="entry name" value="Cadherin-like_dom"/>
</dbReference>
<dbReference type="SMART" id="SM00112">
    <property type="entry name" value="CA"/>
    <property type="match status" value="6"/>
</dbReference>
<evidence type="ECO:0000256" key="10">
    <source>
        <dbReference type="ARBA" id="ARBA00023136"/>
    </source>
</evidence>
<dbReference type="InterPro" id="IPR032455">
    <property type="entry name" value="Cadherin_C"/>
</dbReference>
<dbReference type="PROSITE" id="PS50268">
    <property type="entry name" value="CADHERIN_2"/>
    <property type="match status" value="6"/>
</dbReference>
<sequence length="936" mass="103000">MEAGGQRSRWGYWIAFCIFSIVGFGQQILAQIRYSITEEVKEGTALGNIAKDLGLEVSSLVDRHFRIVSGSKEELFQINQENGVLYVHKKIDRESLCAGSGVCMVNLKTVIENPLEIHYVEVEISDINDHYPSFPEKEQRLRISENTLPGADYQLQAAVDPDSGTNSVRTYKLSPNDHFEIRVRESDEDKVPFLVLKKAVDREITTTYKLLLTAVDGGNPPKSGILNITITILDTNDNRPVFSRDTYSVTLQENSAVGTVVIRVNATDMDEGPNSEIEYSFAALNSKVHEVFDLHQVTGEIRVKGKVDFEDSEVYKLDIQASDKGHPSMSANCRVVIKIIDVNDNWPDIEITSLYKNIPEDSKPGTVISLISVTDKDAGINGKVICQLNKNIPFELKPSLKDNMYSLVTKDRLDRETSSQYEITMTASDLGQPSLTASTTLSVQISDVNDNSPEFVINPLDLYIMENNAAGSSIISVSAFDRDTAENAMISYHIIRGDGTPNDLSSFLNINSATGVVYSLKSFDFETLKTSHFHVLATDSGTPSLSSNVTVNVFILDQNDNVPVILYPVSANGSAEGVEEIPRNVNAGHLVTKVRAYDADIGYNGWLLFSLQEVSDHSLFSLDRYTGQIRTLRSFTETDEAQHKLIILVKDNGNVSLSATATVIVKVVEPKEAFAVSDVKNTVKDEEENNVTFYLIITLGSVSVLFVISIIVLIVMQCSKSTDYSSKYLQEPNYDGTLCHSIQYRSGDKRYMLVGPRMSIGSTIVPGSNGNTLVIPDRRRRDSGESTLKPKGPGADWRYSASLRAGMQSSVHMEESSVMQGAQGVLVQNWPTASSAPDNEGGEVSPPVGAGVDSNSWHFRYGPGPGGPPHLKPGEVPPEAFIIPGSPAIISIRQGDGDDKSDFISFGKKEEAKKKKKKKKEKKDKREKGKDDDDDD</sequence>
<dbReference type="AlphaFoldDB" id="A0A6P6MG52"/>
<dbReference type="Pfam" id="PF08266">
    <property type="entry name" value="Cadherin_2"/>
    <property type="match status" value="1"/>
</dbReference>
<proteinExistence type="predicted"/>
<evidence type="ECO:0000313" key="17">
    <source>
        <dbReference type="RefSeq" id="XP_026095448.1"/>
    </source>
</evidence>
<keyword evidence="6" id="KW-0677">Repeat</keyword>
<keyword evidence="4 14" id="KW-0812">Transmembrane</keyword>
<feature type="domain" description="Cadherin" evidence="15">
    <location>
        <begin position="135"/>
        <end position="242"/>
    </location>
</feature>
<evidence type="ECO:0000256" key="11">
    <source>
        <dbReference type="ARBA" id="ARBA00023180"/>
    </source>
</evidence>
<gene>
    <name evidence="17" type="primary">LOC113067284</name>
</gene>
<dbReference type="PROSITE" id="PS00232">
    <property type="entry name" value="CADHERIN_1"/>
    <property type="match status" value="3"/>
</dbReference>
<dbReference type="FunFam" id="2.60.40.60:FF:000001">
    <property type="entry name" value="Protocadherin alpha 2"/>
    <property type="match status" value="1"/>
</dbReference>
<keyword evidence="5" id="KW-0732">Signal</keyword>
<dbReference type="GO" id="GO:0007156">
    <property type="term" value="P:homophilic cell adhesion via plasma membrane adhesion molecules"/>
    <property type="evidence" value="ECO:0007669"/>
    <property type="project" value="InterPro"/>
</dbReference>
<dbReference type="FunFam" id="2.60.40.60:FF:000006">
    <property type="entry name" value="Protocadherin alpha 2"/>
    <property type="match status" value="1"/>
</dbReference>
<dbReference type="GO" id="GO:0005509">
    <property type="term" value="F:calcium ion binding"/>
    <property type="evidence" value="ECO:0007669"/>
    <property type="project" value="UniProtKB-UniRule"/>
</dbReference>
<feature type="region of interest" description="Disordered" evidence="13">
    <location>
        <begin position="776"/>
        <end position="795"/>
    </location>
</feature>
<comment type="subcellular location">
    <subcellularLocation>
        <location evidence="2">Cell membrane</location>
        <topology evidence="2">Single-pass type I membrane protein</topology>
    </subcellularLocation>
</comment>
<dbReference type="Gene3D" id="2.60.40.60">
    <property type="entry name" value="Cadherins"/>
    <property type="match status" value="6"/>
</dbReference>
<evidence type="ECO:0000256" key="9">
    <source>
        <dbReference type="ARBA" id="ARBA00022989"/>
    </source>
</evidence>
<evidence type="ECO:0000256" key="4">
    <source>
        <dbReference type="ARBA" id="ARBA00022692"/>
    </source>
</evidence>
<dbReference type="PRINTS" id="PR00205">
    <property type="entry name" value="CADHERIN"/>
</dbReference>
<keyword evidence="9 14" id="KW-1133">Transmembrane helix</keyword>
<dbReference type="InterPro" id="IPR015919">
    <property type="entry name" value="Cadherin-like_sf"/>
</dbReference>
<dbReference type="GeneID" id="113067284"/>
<evidence type="ECO:0000256" key="14">
    <source>
        <dbReference type="SAM" id="Phobius"/>
    </source>
</evidence>
<keyword evidence="11" id="KW-0325">Glycoprotein</keyword>
<dbReference type="GO" id="GO:0005886">
    <property type="term" value="C:plasma membrane"/>
    <property type="evidence" value="ECO:0007669"/>
    <property type="project" value="UniProtKB-SubCell"/>
</dbReference>
<evidence type="ECO:0000256" key="2">
    <source>
        <dbReference type="ARBA" id="ARBA00004251"/>
    </source>
</evidence>
<dbReference type="RefSeq" id="XP_026095448.1">
    <property type="nucleotide sequence ID" value="XM_026239663.1"/>
</dbReference>
<evidence type="ECO:0000313" key="16">
    <source>
        <dbReference type="Proteomes" id="UP000515129"/>
    </source>
</evidence>
<evidence type="ECO:0000256" key="3">
    <source>
        <dbReference type="ARBA" id="ARBA00022475"/>
    </source>
</evidence>
<keyword evidence="7 12" id="KW-0106">Calcium</keyword>
<keyword evidence="3" id="KW-1003">Cell membrane</keyword>
<dbReference type="PANTHER" id="PTHR24028:SF337">
    <property type="entry name" value="PROTOCADHERIN 2 ALPHA A 3 PRECURSOR-RELATED"/>
    <property type="match status" value="1"/>
</dbReference>
<evidence type="ECO:0000256" key="12">
    <source>
        <dbReference type="PROSITE-ProRule" id="PRU00043"/>
    </source>
</evidence>
<dbReference type="PANTHER" id="PTHR24028">
    <property type="entry name" value="CADHERIN-87A"/>
    <property type="match status" value="1"/>
</dbReference>
<name>A0A6P6MG52_CARAU</name>
<dbReference type="FunFam" id="2.60.40.60:FF:000002">
    <property type="entry name" value="Protocadherin alpha 2"/>
    <property type="match status" value="1"/>
</dbReference>
<feature type="domain" description="Cadherin" evidence="15">
    <location>
        <begin position="456"/>
        <end position="565"/>
    </location>
</feature>
<feature type="domain" description="Cadherin" evidence="15">
    <location>
        <begin position="350"/>
        <end position="455"/>
    </location>
</feature>
<dbReference type="InterPro" id="IPR050174">
    <property type="entry name" value="Protocadherin/Cadherin-CA"/>
</dbReference>
<dbReference type="FunFam" id="2.60.40.60:FF:000007">
    <property type="entry name" value="Protocadherin alpha 2"/>
    <property type="match status" value="1"/>
</dbReference>